<evidence type="ECO:0000313" key="1">
    <source>
        <dbReference type="EMBL" id="KAG6762733.1"/>
    </source>
</evidence>
<protein>
    <submittedName>
        <fullName evidence="1">Uncharacterized protein</fullName>
    </submittedName>
</protein>
<keyword evidence="2" id="KW-1185">Reference proteome</keyword>
<accession>A0A8X7Z1P2</accession>
<proteinExistence type="predicted"/>
<reference evidence="1" key="1">
    <citation type="journal article" date="2020" name="bioRxiv">
        <title>Hybrid origin of Populus tomentosa Carr. identified through genome sequencing and phylogenomic analysis.</title>
        <authorList>
            <person name="An X."/>
            <person name="Gao K."/>
            <person name="Chen Z."/>
            <person name="Li J."/>
            <person name="Yang X."/>
            <person name="Yang X."/>
            <person name="Zhou J."/>
            <person name="Guo T."/>
            <person name="Zhao T."/>
            <person name="Huang S."/>
            <person name="Miao D."/>
            <person name="Khan W.U."/>
            <person name="Rao P."/>
            <person name="Ye M."/>
            <person name="Lei B."/>
            <person name="Liao W."/>
            <person name="Wang J."/>
            <person name="Ji L."/>
            <person name="Li Y."/>
            <person name="Guo B."/>
            <person name="Mustafa N.S."/>
            <person name="Li S."/>
            <person name="Yun Q."/>
            <person name="Keller S.R."/>
            <person name="Mao J."/>
            <person name="Zhang R."/>
            <person name="Strauss S.H."/>
        </authorList>
    </citation>
    <scope>NUCLEOTIDE SEQUENCE</scope>
    <source>
        <strain evidence="1">GM15</strain>
        <tissue evidence="1">Leaf</tissue>
    </source>
</reference>
<dbReference type="AlphaFoldDB" id="A0A8X7Z1P2"/>
<dbReference type="OrthoDB" id="1938940at2759"/>
<gene>
    <name evidence="1" type="ORF">POTOM_033252</name>
</gene>
<organism evidence="1 2">
    <name type="scientific">Populus tomentosa</name>
    <name type="common">Chinese white poplar</name>
    <dbReference type="NCBI Taxonomy" id="118781"/>
    <lineage>
        <taxon>Eukaryota</taxon>
        <taxon>Viridiplantae</taxon>
        <taxon>Streptophyta</taxon>
        <taxon>Embryophyta</taxon>
        <taxon>Tracheophyta</taxon>
        <taxon>Spermatophyta</taxon>
        <taxon>Magnoliopsida</taxon>
        <taxon>eudicotyledons</taxon>
        <taxon>Gunneridae</taxon>
        <taxon>Pentapetalae</taxon>
        <taxon>rosids</taxon>
        <taxon>fabids</taxon>
        <taxon>Malpighiales</taxon>
        <taxon>Salicaceae</taxon>
        <taxon>Saliceae</taxon>
        <taxon>Populus</taxon>
    </lineage>
</organism>
<dbReference type="EMBL" id="JAAWWB010000017">
    <property type="protein sequence ID" value="KAG6762733.1"/>
    <property type="molecule type" value="Genomic_DNA"/>
</dbReference>
<evidence type="ECO:0000313" key="2">
    <source>
        <dbReference type="Proteomes" id="UP000886885"/>
    </source>
</evidence>
<comment type="caution">
    <text evidence="1">The sequence shown here is derived from an EMBL/GenBank/DDBJ whole genome shotgun (WGS) entry which is preliminary data.</text>
</comment>
<dbReference type="Proteomes" id="UP000886885">
    <property type="component" value="Chromosome 9A"/>
</dbReference>
<name>A0A8X7Z1P2_POPTO</name>
<sequence>MMASAMIGDATQVGEASKLGLMALAEIEEEGEEELFEIDIEVVNSIPPSQHSWENYLTATGSALLASCLLPVADLSTAVPILSNHYSPSPRLITGKPRNTQSPLRMMIHDLPSSGKSLIQNSKLISAGCSWRRDIVGANTAHPRKTVLQRVGVISDESLNNSITGPGGAQRSYHCRGERFGAEQDLLTRRGFDDEWVR</sequence>